<gene>
    <name evidence="2" type="ORF">JCM19235_4455</name>
</gene>
<dbReference type="PANTHER" id="PTHR13369:SF0">
    <property type="entry name" value="GLUTATHIONE S-TRANSFERASE C-TERMINAL DOMAIN-CONTAINING PROTEIN"/>
    <property type="match status" value="1"/>
</dbReference>
<dbReference type="GO" id="GO:0032259">
    <property type="term" value="P:methylation"/>
    <property type="evidence" value="ECO:0007669"/>
    <property type="project" value="UniProtKB-KW"/>
</dbReference>
<dbReference type="STRING" id="990268.JCM19235_4455"/>
<keyword evidence="2" id="KW-0489">Methyltransferase</keyword>
<dbReference type="InterPro" id="IPR025714">
    <property type="entry name" value="Methyltranfer_dom"/>
</dbReference>
<dbReference type="Pfam" id="PF13679">
    <property type="entry name" value="Methyltransf_32"/>
    <property type="match status" value="1"/>
</dbReference>
<reference evidence="2 3" key="1">
    <citation type="submission" date="2014-09" db="EMBL/GenBank/DDBJ databases">
        <title>Vibrio maritimus JCM 19235. (C45) whole genome shotgun sequence.</title>
        <authorList>
            <person name="Sawabe T."/>
            <person name="Meirelles P."/>
            <person name="Nakanishi M."/>
            <person name="Sayaka M."/>
            <person name="Hattori M."/>
            <person name="Ohkuma M."/>
        </authorList>
    </citation>
    <scope>NUCLEOTIDE SEQUENCE [LARGE SCALE GENOMIC DNA]</scope>
    <source>
        <strain evidence="3">JCM19235</strain>
    </source>
</reference>
<dbReference type="EMBL" id="BBMR01000005">
    <property type="protein sequence ID" value="GAL20255.1"/>
    <property type="molecule type" value="Genomic_DNA"/>
</dbReference>
<dbReference type="AlphaFoldDB" id="A0A090RXQ0"/>
<keyword evidence="2" id="KW-0808">Transferase</keyword>
<sequence>MRQQFTHLTSFLRRYQGYWRHDPFLQVTSGEISWSALNPELEQWIQQLSSKQTLEYKSSLELCLKELECFFPGLEATHQSITLMPLKSGDDLELPRGLDAGIPGRKLTQIQQMTKACLHGHQGSEWLEWCSGKGFLGRLLSSQSNQHVTSFEFQHSLCESGQRDADKLGLPMAFVQGDAFDEAAAKVFNDKQHAVALHACGDLHVTLIEHAVEQHLPAVTLSPCCYHLVRGEHYSPLSYEGKKAGLELSKHELRIPLQETVTGGERVKRHREQEMSYRLGFDALCKELGFSVEYLPVPSIKNPS</sequence>
<organism evidence="2 3">
    <name type="scientific">Vibrio maritimus</name>
    <dbReference type="NCBI Taxonomy" id="990268"/>
    <lineage>
        <taxon>Bacteria</taxon>
        <taxon>Pseudomonadati</taxon>
        <taxon>Pseudomonadota</taxon>
        <taxon>Gammaproteobacteria</taxon>
        <taxon>Vibrionales</taxon>
        <taxon>Vibrionaceae</taxon>
        <taxon>Vibrio</taxon>
    </lineage>
</organism>
<reference evidence="2 3" key="2">
    <citation type="submission" date="2014-09" db="EMBL/GenBank/DDBJ databases">
        <authorList>
            <consortium name="NBRP consortium"/>
            <person name="Sawabe T."/>
            <person name="Meirelles P."/>
            <person name="Nakanishi M."/>
            <person name="Sayaka M."/>
            <person name="Hattori M."/>
            <person name="Ohkuma M."/>
        </authorList>
    </citation>
    <scope>NUCLEOTIDE SEQUENCE [LARGE SCALE GENOMIC DNA]</scope>
    <source>
        <strain evidence="3">JCM19235</strain>
    </source>
</reference>
<name>A0A090RXQ0_9VIBR</name>
<dbReference type="PANTHER" id="PTHR13369">
    <property type="match status" value="1"/>
</dbReference>
<keyword evidence="3" id="KW-1185">Reference proteome</keyword>
<feature type="domain" description="Methyltransferase" evidence="1">
    <location>
        <begin position="107"/>
        <end position="231"/>
    </location>
</feature>
<dbReference type="InterPro" id="IPR029063">
    <property type="entry name" value="SAM-dependent_MTases_sf"/>
</dbReference>
<evidence type="ECO:0000259" key="1">
    <source>
        <dbReference type="Pfam" id="PF13679"/>
    </source>
</evidence>
<evidence type="ECO:0000313" key="3">
    <source>
        <dbReference type="Proteomes" id="UP000029228"/>
    </source>
</evidence>
<evidence type="ECO:0000313" key="2">
    <source>
        <dbReference type="EMBL" id="GAL20255.1"/>
    </source>
</evidence>
<dbReference type="Gene3D" id="3.40.50.150">
    <property type="entry name" value="Vaccinia Virus protein VP39"/>
    <property type="match status" value="1"/>
</dbReference>
<proteinExistence type="predicted"/>
<dbReference type="GO" id="GO:0008168">
    <property type="term" value="F:methyltransferase activity"/>
    <property type="evidence" value="ECO:0007669"/>
    <property type="project" value="UniProtKB-KW"/>
</dbReference>
<dbReference type="Proteomes" id="UP000029228">
    <property type="component" value="Unassembled WGS sequence"/>
</dbReference>
<accession>A0A090RXQ0</accession>
<dbReference type="SUPFAM" id="SSF53335">
    <property type="entry name" value="S-adenosyl-L-methionine-dependent methyltransferases"/>
    <property type="match status" value="1"/>
</dbReference>
<comment type="caution">
    <text evidence="2">The sequence shown here is derived from an EMBL/GenBank/DDBJ whole genome shotgun (WGS) entry which is preliminary data.</text>
</comment>
<protein>
    <submittedName>
        <fullName evidence="2">SAM-dependent methyltransferases</fullName>
    </submittedName>
</protein>